<dbReference type="EMBL" id="FMIA01000002">
    <property type="protein sequence ID" value="SCL61240.1"/>
    <property type="molecule type" value="Genomic_DNA"/>
</dbReference>
<dbReference type="InterPro" id="IPR025164">
    <property type="entry name" value="Toastrack_DUF4097"/>
</dbReference>
<keyword evidence="4" id="KW-1185">Reference proteome</keyword>
<evidence type="ECO:0000259" key="2">
    <source>
        <dbReference type="Pfam" id="PF13349"/>
    </source>
</evidence>
<name>A0A1C6V5T6_9ACTN</name>
<organism evidence="3 4">
    <name type="scientific">Micromonospora yangpuensis</name>
    <dbReference type="NCBI Taxonomy" id="683228"/>
    <lineage>
        <taxon>Bacteria</taxon>
        <taxon>Bacillati</taxon>
        <taxon>Actinomycetota</taxon>
        <taxon>Actinomycetes</taxon>
        <taxon>Micromonosporales</taxon>
        <taxon>Micromonosporaceae</taxon>
        <taxon>Micromonospora</taxon>
    </lineage>
</organism>
<evidence type="ECO:0000313" key="4">
    <source>
        <dbReference type="Proteomes" id="UP000198937"/>
    </source>
</evidence>
<sequence>MRAAAPGPYRSAMPRFQTARRPAVTARSKPRRVAAFGTIAALVLVTGCDGLASRRLDFDDTESARITGITVLRGAGDVTVRATDATTGVRIKRILRYQGANQPDTSYQIRGGELVLDTDCGNRCSLSYEVTAPVGVTVQGELEAGQLDLSRVGPVEITLGAGDVRISESNGPVRARTDAGDIEVDRITGPVFLRSGAGDVTGKALGTGAVDVVTEVGDISVSLDQVASARAHSETGSVTLSVPDGRYQVRHQGEPDEGDIEVPHDPGATAVLDVRVDNGQLKITRR</sequence>
<dbReference type="Gene3D" id="2.160.20.120">
    <property type="match status" value="1"/>
</dbReference>
<evidence type="ECO:0000313" key="3">
    <source>
        <dbReference type="EMBL" id="SCL61240.1"/>
    </source>
</evidence>
<feature type="domain" description="DUF4097" evidence="2">
    <location>
        <begin position="137"/>
        <end position="254"/>
    </location>
</feature>
<accession>A0A1C6V5T6</accession>
<reference evidence="3 4" key="1">
    <citation type="submission" date="2016-06" db="EMBL/GenBank/DDBJ databases">
        <authorList>
            <person name="Kjaerup R.B."/>
            <person name="Dalgaard T.S."/>
            <person name="Juul-Madsen H.R."/>
        </authorList>
    </citation>
    <scope>NUCLEOTIDE SEQUENCE [LARGE SCALE GENOMIC DNA]</scope>
    <source>
        <strain evidence="3 4">DSM 45577</strain>
    </source>
</reference>
<dbReference type="Pfam" id="PF13349">
    <property type="entry name" value="DUF4097"/>
    <property type="match status" value="1"/>
</dbReference>
<feature type="region of interest" description="Disordered" evidence="1">
    <location>
        <begin position="1"/>
        <end position="24"/>
    </location>
</feature>
<gene>
    <name evidence="3" type="ORF">GA0070617_4605</name>
</gene>
<dbReference type="AlphaFoldDB" id="A0A1C6V5T6"/>
<proteinExistence type="predicted"/>
<evidence type="ECO:0000256" key="1">
    <source>
        <dbReference type="SAM" id="MobiDB-lite"/>
    </source>
</evidence>
<dbReference type="Proteomes" id="UP000198937">
    <property type="component" value="Unassembled WGS sequence"/>
</dbReference>
<dbReference type="STRING" id="683228.GA0070617_4605"/>
<protein>
    <submittedName>
        <fullName evidence="3">Putative adhesin</fullName>
    </submittedName>
</protein>